<comment type="similarity">
    <text evidence="2">Belongs to the ABC transporter superfamily. ABCG family. PDR (TC 3.A.1.205) subfamily.</text>
</comment>
<dbReference type="InterPro" id="IPR003439">
    <property type="entry name" value="ABC_transporter-like_ATP-bd"/>
</dbReference>
<evidence type="ECO:0000256" key="6">
    <source>
        <dbReference type="ARBA" id="ARBA00022840"/>
    </source>
</evidence>
<evidence type="ECO:0000256" key="8">
    <source>
        <dbReference type="ARBA" id="ARBA00023136"/>
    </source>
</evidence>
<dbReference type="SUPFAM" id="SSF52540">
    <property type="entry name" value="P-loop containing nucleoside triphosphate hydrolases"/>
    <property type="match status" value="2"/>
</dbReference>
<evidence type="ECO:0000256" key="1">
    <source>
        <dbReference type="ARBA" id="ARBA00004141"/>
    </source>
</evidence>
<keyword evidence="4 10" id="KW-0812">Transmembrane</keyword>
<evidence type="ECO:0000256" key="3">
    <source>
        <dbReference type="ARBA" id="ARBA00022448"/>
    </source>
</evidence>
<dbReference type="Gene3D" id="3.40.50.300">
    <property type="entry name" value="P-loop containing nucleotide triphosphate hydrolases"/>
    <property type="match status" value="2"/>
</dbReference>
<dbReference type="InterPro" id="IPR027417">
    <property type="entry name" value="P-loop_NTPase"/>
</dbReference>
<feature type="transmembrane region" description="Helical" evidence="10">
    <location>
        <begin position="1270"/>
        <end position="1293"/>
    </location>
</feature>
<keyword evidence="7 10" id="KW-1133">Transmembrane helix</keyword>
<name>A0A8T9B260_9HELO</name>
<gene>
    <name evidence="12" type="primary">ZRA1_3</name>
    <name evidence="12" type="ORF">LARI1_G009371</name>
</gene>
<feature type="transmembrane region" description="Helical" evidence="10">
    <location>
        <begin position="636"/>
        <end position="657"/>
    </location>
</feature>
<dbReference type="InterPro" id="IPR034003">
    <property type="entry name" value="ABCG_PDR_2"/>
</dbReference>
<evidence type="ECO:0000313" key="12">
    <source>
        <dbReference type="EMBL" id="TVY13795.1"/>
    </source>
</evidence>
<organism evidence="12 13">
    <name type="scientific">Lachnellula arida</name>
    <dbReference type="NCBI Taxonomy" id="1316785"/>
    <lineage>
        <taxon>Eukaryota</taxon>
        <taxon>Fungi</taxon>
        <taxon>Dikarya</taxon>
        <taxon>Ascomycota</taxon>
        <taxon>Pezizomycotina</taxon>
        <taxon>Leotiomycetes</taxon>
        <taxon>Helotiales</taxon>
        <taxon>Lachnaceae</taxon>
        <taxon>Lachnellula</taxon>
    </lineage>
</organism>
<dbReference type="GO" id="GO:0140359">
    <property type="term" value="F:ABC-type transporter activity"/>
    <property type="evidence" value="ECO:0007669"/>
    <property type="project" value="InterPro"/>
</dbReference>
<dbReference type="InterPro" id="IPR034001">
    <property type="entry name" value="ABCG_PDR_1"/>
</dbReference>
<dbReference type="PROSITE" id="PS50893">
    <property type="entry name" value="ABC_TRANSPORTER_2"/>
    <property type="match status" value="2"/>
</dbReference>
<feature type="region of interest" description="Disordered" evidence="9">
    <location>
        <begin position="1"/>
        <end position="27"/>
    </location>
</feature>
<keyword evidence="13" id="KW-1185">Reference proteome</keyword>
<feature type="domain" description="ABC transporter" evidence="11">
    <location>
        <begin position="819"/>
        <end position="1061"/>
    </location>
</feature>
<dbReference type="Pfam" id="PF14510">
    <property type="entry name" value="ABC_trans_N"/>
    <property type="match status" value="1"/>
</dbReference>
<keyword evidence="5" id="KW-0547">Nucleotide-binding</keyword>
<dbReference type="GO" id="GO:0005524">
    <property type="term" value="F:ATP binding"/>
    <property type="evidence" value="ECO:0007669"/>
    <property type="project" value="UniProtKB-KW"/>
</dbReference>
<keyword evidence="6" id="KW-0067">ATP-binding</keyword>
<feature type="transmembrane region" description="Helical" evidence="10">
    <location>
        <begin position="1181"/>
        <end position="1200"/>
    </location>
</feature>
<dbReference type="FunFam" id="3.40.50.300:FF:000054">
    <property type="entry name" value="ABC multidrug transporter atrF"/>
    <property type="match status" value="1"/>
</dbReference>
<evidence type="ECO:0000313" key="13">
    <source>
        <dbReference type="Proteomes" id="UP000469559"/>
    </source>
</evidence>
<dbReference type="GO" id="GO:0016020">
    <property type="term" value="C:membrane"/>
    <property type="evidence" value="ECO:0007669"/>
    <property type="project" value="UniProtKB-SubCell"/>
</dbReference>
<dbReference type="OrthoDB" id="245989at2759"/>
<feature type="transmembrane region" description="Helical" evidence="10">
    <location>
        <begin position="596"/>
        <end position="616"/>
    </location>
</feature>
<dbReference type="CDD" id="cd03232">
    <property type="entry name" value="ABCG_PDR_domain2"/>
    <property type="match status" value="1"/>
</dbReference>
<evidence type="ECO:0000259" key="11">
    <source>
        <dbReference type="PROSITE" id="PS50893"/>
    </source>
</evidence>
<dbReference type="Pfam" id="PF00005">
    <property type="entry name" value="ABC_tran"/>
    <property type="match status" value="2"/>
</dbReference>
<dbReference type="Pfam" id="PF06422">
    <property type="entry name" value="PDR_CDR"/>
    <property type="match status" value="1"/>
</dbReference>
<protein>
    <submittedName>
        <fullName evidence="12">ZEB2-regulated ABC transporter 1</fullName>
    </submittedName>
</protein>
<comment type="subcellular location">
    <subcellularLocation>
        <location evidence="1">Membrane</location>
        <topology evidence="1">Multi-pass membrane protein</topology>
    </subcellularLocation>
</comment>
<keyword evidence="8 10" id="KW-0472">Membrane</keyword>
<sequence>MPETDVVATTKFKSNPTGWDMDELQNPKVGTGNVQEISIAFTAKREGSVVSERGDSLHEASPTVELHRRKSNYEIWLSKRYEDPTVSHRSKIGVAYQDLDVFGFGTPEDYQKTFSNYPVSYFSLIRQFFGRNQNVRIDILKEFEGLVRSGEMLMVLGKPGSGCTTLLKTLAGQTHGLHIDPTSQLNYEGIPSNIMHSEFRGECNYQAESDVHFPHLTVGQTLAVAAQARTSESALMESSRTTFAMDTALATAAALGLSHVLHTKIGNEFIQGISGGERQRTSIAEILVCNTSLQCWDNSTRGLDSANALNFINTLRVSSKITGSTHIVAMYQASQEMYNIFDKVVLLYEGRQIFFGAADAAKSYFNDLGFDNPDRAATGDFLTSLTNPGERVHFVRKGFEDKVPRTPGEFAEAWKGSKQRSELLSEIRRYGEEFPLGLDQLQALRQIRKADKADGQRVRSPYTIKFWDQVKLCLWRGHQRLVNDLAPFISGIAGNAIISIILGSIFYDMPEDTSSFYGRGALIFFTVLMNTFLGNFEGVQLWAQRPIVEKHFQYALYHPTAEAIASIVCDIPNKLLLTTFFNVPFYFLANMRRTTSAFFTFYLFAFVILVTGSMLFRTIGAMSKTLTGSIAPGADFVLLLVIYTGFVLPIPSMHPWFRWFGYINPVSYVFESLMINEFSGRQFPCKTFVPQGPRYQEVEFGEKMCSVVGAVMGSSMVGGNEYLASTYRYYPEHKWRNLGIILSIGVLLCGMYLIATECLSVQRSKGEVLIYRRGRLPTKGKNDEETLRPNEHYITEKAEVQTPLSLLPVPSPEAHAATFLWDNLSYDVKIKGGTKRVLDDIEGWIKPGALTALMGSSGAGKTTLLNVLANRATVGVISGEKLVDAKFRDEGFARKVGYAQQQDLHLATSTVREALVFSARLHQPQSYSDAEKLKWVEHLIHTLDMASFAEAVIGVPGEGLNIEQRKRVTIGVELAGRPELLLFLDEPTSGLDSNTAWSICKLLQKLAREGQDILCTIHQPSGTLFQMFDRLLFLHEGKSVYFGELGPGCRNLIDYFESNGARKCEIDENPAEWLLEITGNSKTLWSQTWRKSKERQRVKQDLEVLKKDLSRSTTQLEGSSATEFATSFVYQLYLVTRRNFENDWRTPGDLYSKILLTLGAALVNGFSFYKSKSSIQGVQNQIFSTFLFLTLHSNLVQIIMPHFLKNRALYEIRERPSRTYSWTVFILSNMIAELPWQTLLAVIQFATWYYPVGMYKNAEATGMLEERSGLMFLIIWSFFCFSSTFSQMLGTIMPDAATGVNISSLLYSLSLIFCGVLVPPNALPRFWIFMYRSTPVTYFINTMVSTGIAGVQVTCAENELLHFSPPVGQNCSSYLEPYMIYGGGNLLNPNATTSGCQFCPIKDTDAFLRPLGMHFNERWRDFGISLSYSVINILGALFLYWLFRVPAKLRVKSKK</sequence>
<feature type="transmembrane region" description="Helical" evidence="10">
    <location>
        <begin position="521"/>
        <end position="543"/>
    </location>
</feature>
<evidence type="ECO:0000256" key="7">
    <source>
        <dbReference type="ARBA" id="ARBA00022989"/>
    </source>
</evidence>
<dbReference type="EMBL" id="QGMF01000849">
    <property type="protein sequence ID" value="TVY13795.1"/>
    <property type="molecule type" value="Genomic_DNA"/>
</dbReference>
<proteinExistence type="inferred from homology"/>
<evidence type="ECO:0000256" key="2">
    <source>
        <dbReference type="ARBA" id="ARBA00006012"/>
    </source>
</evidence>
<evidence type="ECO:0000256" key="4">
    <source>
        <dbReference type="ARBA" id="ARBA00022692"/>
    </source>
</evidence>
<evidence type="ECO:0000256" key="9">
    <source>
        <dbReference type="SAM" id="MobiDB-lite"/>
    </source>
</evidence>
<keyword evidence="3" id="KW-0813">Transport</keyword>
<accession>A0A8T9B260</accession>
<feature type="transmembrane region" description="Helical" evidence="10">
    <location>
        <begin position="488"/>
        <end position="509"/>
    </location>
</feature>
<dbReference type="InterPro" id="IPR003593">
    <property type="entry name" value="AAA+_ATPase"/>
</dbReference>
<feature type="transmembrane region" description="Helical" evidence="10">
    <location>
        <begin position="563"/>
        <end position="589"/>
    </location>
</feature>
<reference evidence="12 13" key="1">
    <citation type="submission" date="2018-05" db="EMBL/GenBank/DDBJ databases">
        <title>Whole genome sequencing for identification of molecular markers to develop diagnostic detection tools for the regulated plant pathogen Lachnellula willkommii.</title>
        <authorList>
            <person name="Giroux E."/>
            <person name="Bilodeau G."/>
        </authorList>
    </citation>
    <scope>NUCLEOTIDE SEQUENCE [LARGE SCALE GENOMIC DNA]</scope>
    <source>
        <strain evidence="12 13">CBS 203.66</strain>
    </source>
</reference>
<dbReference type="InterPro" id="IPR013525">
    <property type="entry name" value="ABC2_TM"/>
</dbReference>
<evidence type="ECO:0000256" key="10">
    <source>
        <dbReference type="SAM" id="Phobius"/>
    </source>
</evidence>
<dbReference type="InterPro" id="IPR010929">
    <property type="entry name" value="PDR_CDR_ABC"/>
</dbReference>
<dbReference type="PANTHER" id="PTHR19241">
    <property type="entry name" value="ATP-BINDING CASSETTE TRANSPORTER"/>
    <property type="match status" value="1"/>
</dbReference>
<feature type="transmembrane region" description="Helical" evidence="10">
    <location>
        <begin position="1305"/>
        <end position="1323"/>
    </location>
</feature>
<comment type="caution">
    <text evidence="12">The sequence shown here is derived from an EMBL/GenBank/DDBJ whole genome shotgun (WGS) entry which is preliminary data.</text>
</comment>
<dbReference type="Proteomes" id="UP000469559">
    <property type="component" value="Unassembled WGS sequence"/>
</dbReference>
<feature type="transmembrane region" description="Helical" evidence="10">
    <location>
        <begin position="1220"/>
        <end position="1250"/>
    </location>
</feature>
<dbReference type="InterPro" id="IPR029481">
    <property type="entry name" value="ABC_trans_N"/>
</dbReference>
<dbReference type="SMART" id="SM00382">
    <property type="entry name" value="AAA"/>
    <property type="match status" value="2"/>
</dbReference>
<feature type="transmembrane region" description="Helical" evidence="10">
    <location>
        <begin position="738"/>
        <end position="755"/>
    </location>
</feature>
<dbReference type="Pfam" id="PF01061">
    <property type="entry name" value="ABC2_membrane"/>
    <property type="match status" value="2"/>
</dbReference>
<dbReference type="CDD" id="cd03233">
    <property type="entry name" value="ABCG_PDR_domain1"/>
    <property type="match status" value="1"/>
</dbReference>
<evidence type="ECO:0000256" key="5">
    <source>
        <dbReference type="ARBA" id="ARBA00022741"/>
    </source>
</evidence>
<feature type="domain" description="ABC transporter" evidence="11">
    <location>
        <begin position="119"/>
        <end position="374"/>
    </location>
</feature>
<feature type="transmembrane region" description="Helical" evidence="10">
    <location>
        <begin position="1422"/>
        <end position="1443"/>
    </location>
</feature>
<dbReference type="GO" id="GO:0016887">
    <property type="term" value="F:ATP hydrolysis activity"/>
    <property type="evidence" value="ECO:0007669"/>
    <property type="project" value="InterPro"/>
</dbReference>